<evidence type="ECO:0000259" key="2">
    <source>
        <dbReference type="PROSITE" id="PS50113"/>
    </source>
</evidence>
<feature type="domain" description="PAS" evidence="1">
    <location>
        <begin position="7"/>
        <end position="51"/>
    </location>
</feature>
<dbReference type="RefSeq" id="WP_169256669.1">
    <property type="nucleotide sequence ID" value="NZ_WTVN01000020.1"/>
</dbReference>
<dbReference type="CDD" id="cd01949">
    <property type="entry name" value="GGDEF"/>
    <property type="match status" value="1"/>
</dbReference>
<dbReference type="Pfam" id="PF00990">
    <property type="entry name" value="GGDEF"/>
    <property type="match status" value="1"/>
</dbReference>
<dbReference type="PANTHER" id="PTHR44757:SF2">
    <property type="entry name" value="BIOFILM ARCHITECTURE MAINTENANCE PROTEIN MBAA"/>
    <property type="match status" value="1"/>
</dbReference>
<dbReference type="Gene3D" id="3.20.20.450">
    <property type="entry name" value="EAL domain"/>
    <property type="match status" value="1"/>
</dbReference>
<evidence type="ECO:0000313" key="6">
    <source>
        <dbReference type="Proteomes" id="UP000623795"/>
    </source>
</evidence>
<dbReference type="InterPro" id="IPR001610">
    <property type="entry name" value="PAC"/>
</dbReference>
<gene>
    <name evidence="5" type="ORF">GPA22_13885</name>
</gene>
<dbReference type="PANTHER" id="PTHR44757">
    <property type="entry name" value="DIGUANYLATE CYCLASE DGCP"/>
    <property type="match status" value="1"/>
</dbReference>
<comment type="caution">
    <text evidence="5">The sequence shown here is derived from an EMBL/GenBank/DDBJ whole genome shotgun (WGS) entry which is preliminary data.</text>
</comment>
<dbReference type="SMART" id="SM00091">
    <property type="entry name" value="PAS"/>
    <property type="match status" value="1"/>
</dbReference>
<protein>
    <submittedName>
        <fullName evidence="5">EAL domain-containing protein</fullName>
    </submittedName>
</protein>
<name>A0ABX1Q042_9RHOO</name>
<dbReference type="InterPro" id="IPR035919">
    <property type="entry name" value="EAL_sf"/>
</dbReference>
<dbReference type="InterPro" id="IPR035965">
    <property type="entry name" value="PAS-like_dom_sf"/>
</dbReference>
<dbReference type="SUPFAM" id="SSF141868">
    <property type="entry name" value="EAL domain-like"/>
    <property type="match status" value="1"/>
</dbReference>
<feature type="domain" description="PAC" evidence="2">
    <location>
        <begin position="80"/>
        <end position="132"/>
    </location>
</feature>
<evidence type="ECO:0000259" key="1">
    <source>
        <dbReference type="PROSITE" id="PS50112"/>
    </source>
</evidence>
<dbReference type="InterPro" id="IPR000700">
    <property type="entry name" value="PAS-assoc_C"/>
</dbReference>
<dbReference type="Gene3D" id="3.30.70.270">
    <property type="match status" value="1"/>
</dbReference>
<keyword evidence="6" id="KW-1185">Reference proteome</keyword>
<dbReference type="PROSITE" id="PS50883">
    <property type="entry name" value="EAL"/>
    <property type="match status" value="1"/>
</dbReference>
<evidence type="ECO:0000259" key="3">
    <source>
        <dbReference type="PROSITE" id="PS50883"/>
    </source>
</evidence>
<dbReference type="PROSITE" id="PS50112">
    <property type="entry name" value="PAS"/>
    <property type="match status" value="1"/>
</dbReference>
<dbReference type="InterPro" id="IPR001633">
    <property type="entry name" value="EAL_dom"/>
</dbReference>
<dbReference type="Gene3D" id="3.30.450.20">
    <property type="entry name" value="PAS domain"/>
    <property type="match status" value="1"/>
</dbReference>
<dbReference type="NCBIfam" id="TIGR00254">
    <property type="entry name" value="GGDEF"/>
    <property type="match status" value="1"/>
</dbReference>
<dbReference type="CDD" id="cd00130">
    <property type="entry name" value="PAS"/>
    <property type="match status" value="1"/>
</dbReference>
<dbReference type="PROSITE" id="PS50887">
    <property type="entry name" value="GGDEF"/>
    <property type="match status" value="1"/>
</dbReference>
<dbReference type="InterPro" id="IPR029787">
    <property type="entry name" value="Nucleotide_cyclase"/>
</dbReference>
<dbReference type="InterPro" id="IPR052155">
    <property type="entry name" value="Biofilm_reg_signaling"/>
</dbReference>
<accession>A0ABX1Q042</accession>
<feature type="domain" description="EAL" evidence="3">
    <location>
        <begin position="299"/>
        <end position="552"/>
    </location>
</feature>
<reference evidence="5 6" key="1">
    <citation type="submission" date="2019-12" db="EMBL/GenBank/DDBJ databases">
        <title>Comparative genomics gives insights into the taxonomy of the Azoarcus-Aromatoleum group and reveals separate origins of nif in the plant-associated Azoarcus and non-plant-associated Aromatoleum sub-groups.</title>
        <authorList>
            <person name="Lafos M."/>
            <person name="Maluk M."/>
            <person name="Batista M."/>
            <person name="Junghare M."/>
            <person name="Carmona M."/>
            <person name="Faoro H."/>
            <person name="Cruz L.M."/>
            <person name="Battistoni F."/>
            <person name="De Souza E."/>
            <person name="Pedrosa F."/>
            <person name="Chen W.-M."/>
            <person name="Poole P.S."/>
            <person name="Dixon R.A."/>
            <person name="James E.K."/>
        </authorList>
    </citation>
    <scope>NUCLEOTIDE SEQUENCE [LARGE SCALE GENOMIC DNA]</scope>
    <source>
        <strain evidence="5 6">Td21</strain>
    </source>
</reference>
<dbReference type="SUPFAM" id="SSF55785">
    <property type="entry name" value="PYP-like sensor domain (PAS domain)"/>
    <property type="match status" value="1"/>
</dbReference>
<dbReference type="SMART" id="SM00086">
    <property type="entry name" value="PAC"/>
    <property type="match status" value="1"/>
</dbReference>
<evidence type="ECO:0000259" key="4">
    <source>
        <dbReference type="PROSITE" id="PS50887"/>
    </source>
</evidence>
<proteinExistence type="predicted"/>
<dbReference type="SUPFAM" id="SSF55073">
    <property type="entry name" value="Nucleotide cyclase"/>
    <property type="match status" value="1"/>
</dbReference>
<dbReference type="PROSITE" id="PS50113">
    <property type="entry name" value="PAC"/>
    <property type="match status" value="1"/>
</dbReference>
<feature type="domain" description="GGDEF" evidence="4">
    <location>
        <begin position="164"/>
        <end position="290"/>
    </location>
</feature>
<dbReference type="Pfam" id="PF00563">
    <property type="entry name" value="EAL"/>
    <property type="match status" value="1"/>
</dbReference>
<dbReference type="Proteomes" id="UP000623795">
    <property type="component" value="Unassembled WGS sequence"/>
</dbReference>
<organism evidence="5 6">
    <name type="scientific">Aromatoleum toluvorans</name>
    <dbReference type="NCBI Taxonomy" id="92002"/>
    <lineage>
        <taxon>Bacteria</taxon>
        <taxon>Pseudomonadati</taxon>
        <taxon>Pseudomonadota</taxon>
        <taxon>Betaproteobacteria</taxon>
        <taxon>Rhodocyclales</taxon>
        <taxon>Rhodocyclaceae</taxon>
        <taxon>Aromatoleum</taxon>
    </lineage>
</organism>
<dbReference type="InterPro" id="IPR043128">
    <property type="entry name" value="Rev_trsase/Diguanyl_cyclase"/>
</dbReference>
<evidence type="ECO:0000313" key="5">
    <source>
        <dbReference type="EMBL" id="NMG44815.1"/>
    </source>
</evidence>
<dbReference type="CDD" id="cd01948">
    <property type="entry name" value="EAL"/>
    <property type="match status" value="1"/>
</dbReference>
<dbReference type="InterPro" id="IPR000160">
    <property type="entry name" value="GGDEF_dom"/>
</dbReference>
<dbReference type="InterPro" id="IPR000014">
    <property type="entry name" value="PAS"/>
</dbReference>
<dbReference type="EMBL" id="WTVN01000020">
    <property type="protein sequence ID" value="NMG44815.1"/>
    <property type="molecule type" value="Genomic_DNA"/>
</dbReference>
<dbReference type="SMART" id="SM00052">
    <property type="entry name" value="EAL"/>
    <property type="match status" value="1"/>
</dbReference>
<dbReference type="NCBIfam" id="TIGR00229">
    <property type="entry name" value="sensory_box"/>
    <property type="match status" value="1"/>
</dbReference>
<dbReference type="SMART" id="SM00267">
    <property type="entry name" value="GGDEF"/>
    <property type="match status" value="1"/>
</dbReference>
<sequence length="557" mass="60985">MTAIQDTEQLAHIVFRNAAEGIAITDPQGRILAVNGAFTALTGYTASEAVGCTPAILQSGRHGREFYARMWLALQDEGRWQGEIWNRRKNGEVYPEWLSISTVRDEAGGVLNYVGVFTDISHIMAEQEKLRDLAYHDPLTRLPNRMLLRDRFEQAARRTLRDARQLAVLMIEATPQGKVPNDAFLIGAAQRLAAHVRETDTIARYGENEFLVLIEGIDGPRDASVTADQLLAALEQPLAVDGRDVYATASVGISLYPLDGYTLDDLATAADAAMLQARAQQRHGYHFYSAEMTAFANERAAIERQLRRAIANNALELHFQPQFDVSGGAVVGVEALVRWTDPELGVVDPEHFVPIAEDNGLIHPLGEWVMRKAFAQQAAWQAAGIAPPVLSINISARQLARIDFVDSIAALVAEAGISPRTLEFEFRESVLSDVAYVVPALEALDRMGIRLSIDGFGTGFSPLGNLKTLPISKLNIDRSFVSGIGSDQGNDTIVRTVLGVAHTLGLRVIAEGVETEAQAKFLREQGCDEFQGHLFGEAVSGDEFARNFARNFAPPRD</sequence>
<dbReference type="Pfam" id="PF13426">
    <property type="entry name" value="PAS_9"/>
    <property type="match status" value="1"/>
</dbReference>